<name>A0A8X7CCN8_9ARAC</name>
<keyword evidence="1" id="KW-0812">Transmembrane</keyword>
<comment type="caution">
    <text evidence="2">The sequence shown here is derived from an EMBL/GenBank/DDBJ whole genome shotgun (WGS) entry which is preliminary data.</text>
</comment>
<keyword evidence="1" id="KW-0472">Membrane</keyword>
<reference evidence="2" key="1">
    <citation type="submission" date="2020-08" db="EMBL/GenBank/DDBJ databases">
        <title>Multicomponent nature underlies the extraordinary mechanical properties of spider dragline silk.</title>
        <authorList>
            <person name="Kono N."/>
            <person name="Nakamura H."/>
            <person name="Mori M."/>
            <person name="Yoshida Y."/>
            <person name="Ohtoshi R."/>
            <person name="Malay A.D."/>
            <person name="Moran D.A.P."/>
            <person name="Tomita M."/>
            <person name="Numata K."/>
            <person name="Arakawa K."/>
        </authorList>
    </citation>
    <scope>NUCLEOTIDE SEQUENCE</scope>
</reference>
<dbReference type="EMBL" id="BMAV01012941">
    <property type="protein sequence ID" value="GFY60034.1"/>
    <property type="molecule type" value="Genomic_DNA"/>
</dbReference>
<evidence type="ECO:0000256" key="1">
    <source>
        <dbReference type="SAM" id="Phobius"/>
    </source>
</evidence>
<organism evidence="2 3">
    <name type="scientific">Trichonephila inaurata madagascariensis</name>
    <dbReference type="NCBI Taxonomy" id="2747483"/>
    <lineage>
        <taxon>Eukaryota</taxon>
        <taxon>Metazoa</taxon>
        <taxon>Ecdysozoa</taxon>
        <taxon>Arthropoda</taxon>
        <taxon>Chelicerata</taxon>
        <taxon>Arachnida</taxon>
        <taxon>Araneae</taxon>
        <taxon>Araneomorphae</taxon>
        <taxon>Entelegynae</taxon>
        <taxon>Araneoidea</taxon>
        <taxon>Nephilidae</taxon>
        <taxon>Trichonephila</taxon>
        <taxon>Trichonephila inaurata</taxon>
    </lineage>
</organism>
<dbReference type="Proteomes" id="UP000886998">
    <property type="component" value="Unassembled WGS sequence"/>
</dbReference>
<evidence type="ECO:0000313" key="3">
    <source>
        <dbReference type="Proteomes" id="UP000886998"/>
    </source>
</evidence>
<evidence type="ECO:0000313" key="2">
    <source>
        <dbReference type="EMBL" id="GFY60034.1"/>
    </source>
</evidence>
<gene>
    <name evidence="2" type="primary">AVEN_174834_1</name>
    <name evidence="2" type="ORF">TNIN_455421</name>
</gene>
<proteinExistence type="predicted"/>
<dbReference type="AlphaFoldDB" id="A0A8X7CCN8"/>
<feature type="transmembrane region" description="Helical" evidence="1">
    <location>
        <begin position="75"/>
        <end position="101"/>
    </location>
</feature>
<dbReference type="OrthoDB" id="9972904at2759"/>
<keyword evidence="1" id="KW-1133">Transmembrane helix</keyword>
<protein>
    <submittedName>
        <fullName evidence="2">Uncharacterized protein</fullName>
    </submittedName>
</protein>
<keyword evidence="3" id="KW-1185">Reference proteome</keyword>
<sequence>MCCGSKSPLDWLDSNWWREERKTSSSAVVPISCCKQSFLEENCTDGKEPFRELLYSEMVYNMGCGAKVLQRKAYLLRMGGCSICACGIFKLISFLAIHYLANIILSFQLRLDEIREQLPDALPVRLEPVREPKDELERRLSVLM</sequence>
<accession>A0A8X7CCN8</accession>